<reference evidence="2" key="1">
    <citation type="submission" date="2022-02" db="EMBL/GenBank/DDBJ databases">
        <authorList>
            <person name="Giguere J D."/>
        </authorList>
    </citation>
    <scope>NUCLEOTIDE SEQUENCE</scope>
    <source>
        <strain evidence="2">CCAP 1055/1</strain>
    </source>
</reference>
<protein>
    <submittedName>
        <fullName evidence="2">Uncharacterized protein</fullName>
    </submittedName>
</protein>
<dbReference type="Proteomes" id="UP000836788">
    <property type="component" value="Chromosome 7"/>
</dbReference>
<gene>
    <name evidence="2" type="ORF">PTTT1_LOCUS50688</name>
</gene>
<proteinExistence type="predicted"/>
<dbReference type="AlphaFoldDB" id="A0A8J9T6H7"/>
<feature type="region of interest" description="Disordered" evidence="1">
    <location>
        <begin position="101"/>
        <end position="138"/>
    </location>
</feature>
<sequence length="187" mass="21786">MVLFWSFNDNTYDTYSGLRVATELEAREVDQLWEHGKALRNKVRRMEEELESFKEDLHRDYQMKEKVKDKMLHSFQLNPEHLLVSMRKSIVQPVAAARKEKRKDAGAADFQSTTGRTPLSDEVQIRIPKKSSPDEDTRRHRFVLTKEQAIQAMQMQRVWNKPIVKKFKLPASQVAAAAQLAGTNNRF</sequence>
<name>A0A8J9T6H7_PHATR</name>
<dbReference type="EMBL" id="OU594948">
    <property type="protein sequence ID" value="CAG9293166.1"/>
    <property type="molecule type" value="Genomic_DNA"/>
</dbReference>
<evidence type="ECO:0000313" key="2">
    <source>
        <dbReference type="EMBL" id="CAG9293166.1"/>
    </source>
</evidence>
<evidence type="ECO:0000256" key="1">
    <source>
        <dbReference type="SAM" id="MobiDB-lite"/>
    </source>
</evidence>
<organism evidence="2">
    <name type="scientific">Phaeodactylum tricornutum</name>
    <name type="common">Diatom</name>
    <dbReference type="NCBI Taxonomy" id="2850"/>
    <lineage>
        <taxon>Eukaryota</taxon>
        <taxon>Sar</taxon>
        <taxon>Stramenopiles</taxon>
        <taxon>Ochrophyta</taxon>
        <taxon>Bacillariophyta</taxon>
        <taxon>Bacillariophyceae</taxon>
        <taxon>Bacillariophycidae</taxon>
        <taxon>Naviculales</taxon>
        <taxon>Phaeodactylaceae</taxon>
        <taxon>Phaeodactylum</taxon>
    </lineage>
</organism>
<accession>A0A8J9T6H7</accession>